<dbReference type="InterPro" id="IPR000477">
    <property type="entry name" value="RT_dom"/>
</dbReference>
<name>A0A803NRV3_CANSA</name>
<dbReference type="Pfam" id="PF00078">
    <property type="entry name" value="RVT_1"/>
    <property type="match status" value="1"/>
</dbReference>
<evidence type="ECO:0000313" key="3">
    <source>
        <dbReference type="EnsemblPlants" id="cds.evm.model.02.1012"/>
    </source>
</evidence>
<reference evidence="3" key="2">
    <citation type="submission" date="2021-03" db="UniProtKB">
        <authorList>
            <consortium name="EnsemblPlants"/>
        </authorList>
    </citation>
    <scope>IDENTIFICATION</scope>
</reference>
<evidence type="ECO:0000313" key="4">
    <source>
        <dbReference type="Proteomes" id="UP000596661"/>
    </source>
</evidence>
<protein>
    <recommendedName>
        <fullName evidence="2">Reverse transcriptase domain-containing protein</fullName>
    </recommendedName>
</protein>
<evidence type="ECO:0000259" key="2">
    <source>
        <dbReference type="Pfam" id="PF00078"/>
    </source>
</evidence>
<keyword evidence="4" id="KW-1185">Reference proteome</keyword>
<dbReference type="EMBL" id="UZAU01000154">
    <property type="status" value="NOT_ANNOTATED_CDS"/>
    <property type="molecule type" value="Genomic_DNA"/>
</dbReference>
<feature type="domain" description="Reverse transcriptase" evidence="2">
    <location>
        <begin position="560"/>
        <end position="641"/>
    </location>
</feature>
<reference evidence="3" key="1">
    <citation type="submission" date="2018-11" db="EMBL/GenBank/DDBJ databases">
        <authorList>
            <person name="Grassa J C."/>
        </authorList>
    </citation>
    <scope>NUCLEOTIDE SEQUENCE [LARGE SCALE GENOMIC DNA]</scope>
</reference>
<dbReference type="SUPFAM" id="SSF56219">
    <property type="entry name" value="DNase I-like"/>
    <property type="match status" value="1"/>
</dbReference>
<dbReference type="Proteomes" id="UP000596661">
    <property type="component" value="Chromosome 2"/>
</dbReference>
<dbReference type="InterPro" id="IPR036691">
    <property type="entry name" value="Endo/exonu/phosph_ase_sf"/>
</dbReference>
<dbReference type="Gramene" id="evm.model.02.1012">
    <property type="protein sequence ID" value="cds.evm.model.02.1012"/>
    <property type="gene ID" value="evm.TU.02.1012"/>
</dbReference>
<dbReference type="EnsemblPlants" id="evm.model.02.1012">
    <property type="protein sequence ID" value="cds.evm.model.02.1012"/>
    <property type="gene ID" value="evm.TU.02.1012"/>
</dbReference>
<dbReference type="PANTHER" id="PTHR33710">
    <property type="entry name" value="BNAC02G09200D PROTEIN"/>
    <property type="match status" value="1"/>
</dbReference>
<dbReference type="PANTHER" id="PTHR33710:SF64">
    <property type="entry name" value="ENDONUCLEASE_EXONUCLEASE_PHOSPHATASE DOMAIN-CONTAINING PROTEIN"/>
    <property type="match status" value="1"/>
</dbReference>
<dbReference type="Gene3D" id="3.60.10.10">
    <property type="entry name" value="Endonuclease/exonuclease/phosphatase"/>
    <property type="match status" value="1"/>
</dbReference>
<accession>A0A803NRV3</accession>
<organism evidence="3 4">
    <name type="scientific">Cannabis sativa</name>
    <name type="common">Hemp</name>
    <name type="synonym">Marijuana</name>
    <dbReference type="NCBI Taxonomy" id="3483"/>
    <lineage>
        <taxon>Eukaryota</taxon>
        <taxon>Viridiplantae</taxon>
        <taxon>Streptophyta</taxon>
        <taxon>Embryophyta</taxon>
        <taxon>Tracheophyta</taxon>
        <taxon>Spermatophyta</taxon>
        <taxon>Magnoliopsida</taxon>
        <taxon>eudicotyledons</taxon>
        <taxon>Gunneridae</taxon>
        <taxon>Pentapetalae</taxon>
        <taxon>rosids</taxon>
        <taxon>fabids</taxon>
        <taxon>Rosales</taxon>
        <taxon>Cannabaceae</taxon>
        <taxon>Cannabis</taxon>
    </lineage>
</organism>
<feature type="region of interest" description="Disordered" evidence="1">
    <location>
        <begin position="75"/>
        <end position="102"/>
    </location>
</feature>
<proteinExistence type="predicted"/>
<evidence type="ECO:0000256" key="1">
    <source>
        <dbReference type="SAM" id="MobiDB-lite"/>
    </source>
</evidence>
<sequence>MNFEGWELNSISVLLMDATSAGAMEKTRSKVQGRQPTAMKTRKVRKKGLVSTADVKKTKSMDEVLGIEPIHFTNEESVDEGDGHEPDADLFQAPRSPKSSLRSIQRQEEIRADFCTFMEANAQCNSNISRGKTPIPPIVRSGNIQRNLDSSFKNLEKEKVKITDEDIEEELENLELKYWGERSYFKIIGQLGKPLMLDSITKERGKLMYPRVLLEVWIHHELPDLIEFEDEHGFNTSVGVKYEWKPVLYEHCKGMGHQTSECRKKAGGKQEWVVKKKPEEVPGTNKMQAADSDGFQMVQKGWKPKESKQPAMTVTRNAYQILEETDMEAIIENRNVIEGSGLKKLANTGGGGEPPLSNGLNFSVERPGNQQPAQETHGWCFTSNISWHKGGRIVIAWNPNSYNVSIIKCSSQLMNLGVETTDGINKFVLSVLYAYNDEPGRKDLWKELRQVAQNDPWLVMGDCNDILAKEERIGNRVKYRPSQDFIDCVSNCFLEDAKCCGNFYTWSNKQQGDDRIFSKIDRAMANLSWMDMFPNAEEFSSDKIKAAIFAIPGVKAPGPNGTPKFSIMFNGTMHGFFESKRGLRQGDPLSPLLFVLGMEYLSRIMTKIGQKQEFKFHDRCGSLQLNHLSFADDVLLFCHGDFKSVYFMMQAWEKVCSPKKEGGIGFRKIPEWNQATLYKYVWALANKEDNLWVRCAHSVYIKLEDWWDYKFPQNGSWYWKQVVYAKDQIKSMMDIQRSLSAGNKTVAAMGLQIQLNTAAGERDKKSKVVKLQKEGIFGSHCFFDL</sequence>
<dbReference type="AlphaFoldDB" id="A0A803NRV3"/>